<proteinExistence type="predicted"/>
<keyword evidence="1" id="KW-0472">Membrane</keyword>
<gene>
    <name evidence="2" type="ORF">LCGC14_2191620</name>
</gene>
<protein>
    <submittedName>
        <fullName evidence="2">Uncharacterized protein</fullName>
    </submittedName>
</protein>
<feature type="transmembrane region" description="Helical" evidence="1">
    <location>
        <begin position="47"/>
        <end position="66"/>
    </location>
</feature>
<keyword evidence="1" id="KW-1133">Transmembrane helix</keyword>
<dbReference type="EMBL" id="LAZR01028701">
    <property type="protein sequence ID" value="KKL61807.1"/>
    <property type="molecule type" value="Genomic_DNA"/>
</dbReference>
<name>A0A0F9GFA0_9ZZZZ</name>
<accession>A0A0F9GFA0</accession>
<reference evidence="2" key="1">
    <citation type="journal article" date="2015" name="Nature">
        <title>Complex archaea that bridge the gap between prokaryotes and eukaryotes.</title>
        <authorList>
            <person name="Spang A."/>
            <person name="Saw J.H."/>
            <person name="Jorgensen S.L."/>
            <person name="Zaremba-Niedzwiedzka K."/>
            <person name="Martijn J."/>
            <person name="Lind A.E."/>
            <person name="van Eijk R."/>
            <person name="Schleper C."/>
            <person name="Guy L."/>
            <person name="Ettema T.J."/>
        </authorList>
    </citation>
    <scope>NUCLEOTIDE SEQUENCE</scope>
</reference>
<feature type="transmembrane region" description="Helical" evidence="1">
    <location>
        <begin position="5"/>
        <end position="27"/>
    </location>
</feature>
<dbReference type="AlphaFoldDB" id="A0A0F9GFA0"/>
<evidence type="ECO:0000313" key="2">
    <source>
        <dbReference type="EMBL" id="KKL61807.1"/>
    </source>
</evidence>
<organism evidence="2">
    <name type="scientific">marine sediment metagenome</name>
    <dbReference type="NCBI Taxonomy" id="412755"/>
    <lineage>
        <taxon>unclassified sequences</taxon>
        <taxon>metagenomes</taxon>
        <taxon>ecological metagenomes</taxon>
    </lineage>
</organism>
<evidence type="ECO:0000256" key="1">
    <source>
        <dbReference type="SAM" id="Phobius"/>
    </source>
</evidence>
<comment type="caution">
    <text evidence="2">The sequence shown here is derived from an EMBL/GenBank/DDBJ whole genome shotgun (WGS) entry which is preliminary data.</text>
</comment>
<keyword evidence="1" id="KW-0812">Transmembrane</keyword>
<sequence length="88" mass="10042">MNFSVIPFVGWVIDFILNFCLAVPFYYCYNAIAPKWLYFLPSELHVVGFWESVALFFTASLIGALIKRIVPSIIKVDNSSTSKTKEEN</sequence>